<evidence type="ECO:0000256" key="1">
    <source>
        <dbReference type="ARBA" id="ARBA00022801"/>
    </source>
</evidence>
<feature type="domain" description="Pectinesterase catalytic" evidence="2">
    <location>
        <begin position="34"/>
        <end position="75"/>
    </location>
</feature>
<keyword evidence="1" id="KW-0378">Hydrolase</keyword>
<sequence length="86" mass="9928">MTASNKKLLSDDEIPSWVSERQRRLLQAADPKPNVVVAQDGSRQVKTNHEALMMVSKKNKQPFVIYIRECVSREHRSTRHVGEEEI</sequence>
<keyword evidence="4" id="KW-1185">Reference proteome</keyword>
<dbReference type="EMBL" id="JAYMYS010000002">
    <property type="protein sequence ID" value="KAK7404502.1"/>
    <property type="molecule type" value="Genomic_DNA"/>
</dbReference>
<proteinExistence type="predicted"/>
<dbReference type="GO" id="GO:0042545">
    <property type="term" value="P:cell wall modification"/>
    <property type="evidence" value="ECO:0007669"/>
    <property type="project" value="InterPro"/>
</dbReference>
<dbReference type="AlphaFoldDB" id="A0AAN9T0N7"/>
<evidence type="ECO:0000313" key="4">
    <source>
        <dbReference type="Proteomes" id="UP001386955"/>
    </source>
</evidence>
<dbReference type="Pfam" id="PF01095">
    <property type="entry name" value="Pectinesterase"/>
    <property type="match status" value="1"/>
</dbReference>
<comment type="caution">
    <text evidence="3">The sequence shown here is derived from an EMBL/GenBank/DDBJ whole genome shotgun (WGS) entry which is preliminary data.</text>
</comment>
<organism evidence="3 4">
    <name type="scientific">Psophocarpus tetragonolobus</name>
    <name type="common">Winged bean</name>
    <name type="synonym">Dolichos tetragonolobus</name>
    <dbReference type="NCBI Taxonomy" id="3891"/>
    <lineage>
        <taxon>Eukaryota</taxon>
        <taxon>Viridiplantae</taxon>
        <taxon>Streptophyta</taxon>
        <taxon>Embryophyta</taxon>
        <taxon>Tracheophyta</taxon>
        <taxon>Spermatophyta</taxon>
        <taxon>Magnoliopsida</taxon>
        <taxon>eudicotyledons</taxon>
        <taxon>Gunneridae</taxon>
        <taxon>Pentapetalae</taxon>
        <taxon>rosids</taxon>
        <taxon>fabids</taxon>
        <taxon>Fabales</taxon>
        <taxon>Fabaceae</taxon>
        <taxon>Papilionoideae</taxon>
        <taxon>50 kb inversion clade</taxon>
        <taxon>NPAAA clade</taxon>
        <taxon>indigoferoid/millettioid clade</taxon>
        <taxon>Phaseoleae</taxon>
        <taxon>Psophocarpus</taxon>
    </lineage>
</organism>
<gene>
    <name evidence="3" type="ORF">VNO78_05445</name>
</gene>
<evidence type="ECO:0000313" key="3">
    <source>
        <dbReference type="EMBL" id="KAK7404502.1"/>
    </source>
</evidence>
<name>A0AAN9T0N7_PSOTE</name>
<evidence type="ECO:0000259" key="2">
    <source>
        <dbReference type="Pfam" id="PF01095"/>
    </source>
</evidence>
<dbReference type="Proteomes" id="UP001386955">
    <property type="component" value="Unassembled WGS sequence"/>
</dbReference>
<reference evidence="3 4" key="1">
    <citation type="submission" date="2024-01" db="EMBL/GenBank/DDBJ databases">
        <title>The genomes of 5 underutilized Papilionoideae crops provide insights into root nodulation and disease resistanc.</title>
        <authorList>
            <person name="Jiang F."/>
        </authorList>
    </citation>
    <scope>NUCLEOTIDE SEQUENCE [LARGE SCALE GENOMIC DNA]</scope>
    <source>
        <strain evidence="3">DUOXIRENSHENG_FW03</strain>
        <tissue evidence="3">Leaves</tissue>
    </source>
</reference>
<dbReference type="GO" id="GO:0030599">
    <property type="term" value="F:pectinesterase activity"/>
    <property type="evidence" value="ECO:0007669"/>
    <property type="project" value="InterPro"/>
</dbReference>
<protein>
    <recommendedName>
        <fullName evidence="2">Pectinesterase catalytic domain-containing protein</fullName>
    </recommendedName>
</protein>
<accession>A0AAN9T0N7</accession>
<dbReference type="InterPro" id="IPR000070">
    <property type="entry name" value="Pectinesterase_cat"/>
</dbReference>